<proteinExistence type="inferred from homology"/>
<evidence type="ECO:0000256" key="4">
    <source>
        <dbReference type="ARBA" id="ARBA00022801"/>
    </source>
</evidence>
<dbReference type="STRING" id="74557.A0A1W0A3N8"/>
<organism evidence="14 15">
    <name type="scientific">Thraustotheca clavata</name>
    <dbReference type="NCBI Taxonomy" id="74557"/>
    <lineage>
        <taxon>Eukaryota</taxon>
        <taxon>Sar</taxon>
        <taxon>Stramenopiles</taxon>
        <taxon>Oomycota</taxon>
        <taxon>Saprolegniomycetes</taxon>
        <taxon>Saprolegniales</taxon>
        <taxon>Achlyaceae</taxon>
        <taxon>Thraustotheca</taxon>
    </lineage>
</organism>
<evidence type="ECO:0000256" key="9">
    <source>
        <dbReference type="ARBA" id="ARBA00023242"/>
    </source>
</evidence>
<keyword evidence="3 11" id="KW-0547">Nucleotide-binding</keyword>
<evidence type="ECO:0000256" key="11">
    <source>
        <dbReference type="RuleBase" id="RU364117"/>
    </source>
</evidence>
<dbReference type="OrthoDB" id="10261556at2759"/>
<evidence type="ECO:0000256" key="2">
    <source>
        <dbReference type="ARBA" id="ARBA00005446"/>
    </source>
</evidence>
<dbReference type="Proteomes" id="UP000243217">
    <property type="component" value="Unassembled WGS sequence"/>
</dbReference>
<protein>
    <recommendedName>
        <fullName evidence="11">ATP-dependent DNA helicase</fullName>
        <ecNumber evidence="11">5.6.2.4</ecNumber>
    </recommendedName>
</protein>
<evidence type="ECO:0000256" key="1">
    <source>
        <dbReference type="ARBA" id="ARBA00004123"/>
    </source>
</evidence>
<dbReference type="FunFam" id="3.40.50.300:FF:000296">
    <property type="entry name" value="ATP-dependent DNA helicase RecQ"/>
    <property type="match status" value="1"/>
</dbReference>
<dbReference type="SMART" id="SM00487">
    <property type="entry name" value="DEXDc"/>
    <property type="match status" value="1"/>
</dbReference>
<evidence type="ECO:0000313" key="14">
    <source>
        <dbReference type="EMBL" id="OQS04809.1"/>
    </source>
</evidence>
<dbReference type="NCBIfam" id="TIGR00614">
    <property type="entry name" value="recQ_fam"/>
    <property type="match status" value="1"/>
</dbReference>
<evidence type="ECO:0000259" key="13">
    <source>
        <dbReference type="PROSITE" id="PS51194"/>
    </source>
</evidence>
<dbReference type="GO" id="GO:0043138">
    <property type="term" value="F:3'-5' DNA helicase activity"/>
    <property type="evidence" value="ECO:0007669"/>
    <property type="project" value="UniProtKB-EC"/>
</dbReference>
<keyword evidence="15" id="KW-1185">Reference proteome</keyword>
<dbReference type="InterPro" id="IPR027417">
    <property type="entry name" value="P-loop_NTPase"/>
</dbReference>
<dbReference type="AlphaFoldDB" id="A0A1W0A3N8"/>
<gene>
    <name evidence="14" type="ORF">THRCLA_02985</name>
</gene>
<feature type="domain" description="Helicase C-terminal" evidence="13">
    <location>
        <begin position="245"/>
        <end position="389"/>
    </location>
</feature>
<reference evidence="14 15" key="1">
    <citation type="journal article" date="2014" name="Genome Biol. Evol.">
        <title>The secreted proteins of Achlya hypogyna and Thraustotheca clavata identify the ancestral oomycete secretome and reveal gene acquisitions by horizontal gene transfer.</title>
        <authorList>
            <person name="Misner I."/>
            <person name="Blouin N."/>
            <person name="Leonard G."/>
            <person name="Richards T.A."/>
            <person name="Lane C.E."/>
        </authorList>
    </citation>
    <scope>NUCLEOTIDE SEQUENCE [LARGE SCALE GENOMIC DNA]</scope>
    <source>
        <strain evidence="14 15">ATCC 34112</strain>
    </source>
</reference>
<dbReference type="CDD" id="cd18794">
    <property type="entry name" value="SF2_C_RecQ"/>
    <property type="match status" value="1"/>
</dbReference>
<dbReference type="SMART" id="SM00490">
    <property type="entry name" value="HELICc"/>
    <property type="match status" value="1"/>
</dbReference>
<dbReference type="PROSITE" id="PS00690">
    <property type="entry name" value="DEAH_ATP_HELICASE"/>
    <property type="match status" value="1"/>
</dbReference>
<dbReference type="GO" id="GO:0003677">
    <property type="term" value="F:DNA binding"/>
    <property type="evidence" value="ECO:0007669"/>
    <property type="project" value="UniProtKB-KW"/>
</dbReference>
<dbReference type="Pfam" id="PF00271">
    <property type="entry name" value="Helicase_C"/>
    <property type="match status" value="1"/>
</dbReference>
<dbReference type="PANTHER" id="PTHR13710">
    <property type="entry name" value="DNA HELICASE RECQ FAMILY MEMBER"/>
    <property type="match status" value="1"/>
</dbReference>
<dbReference type="GO" id="GO:0005737">
    <property type="term" value="C:cytoplasm"/>
    <property type="evidence" value="ECO:0007669"/>
    <property type="project" value="TreeGrafter"/>
</dbReference>
<dbReference type="Pfam" id="PF16124">
    <property type="entry name" value="RecQ_Zn_bind"/>
    <property type="match status" value="1"/>
</dbReference>
<feature type="domain" description="Helicase ATP-binding" evidence="12">
    <location>
        <begin position="35"/>
        <end position="213"/>
    </location>
</feature>
<evidence type="ECO:0000256" key="5">
    <source>
        <dbReference type="ARBA" id="ARBA00022806"/>
    </source>
</evidence>
<comment type="similarity">
    <text evidence="2 11">Belongs to the helicase family. RecQ subfamily.</text>
</comment>
<dbReference type="FunFam" id="3.40.50.300:FF:000340">
    <property type="entry name" value="Bloom syndrome, RecQ helicase"/>
    <property type="match status" value="1"/>
</dbReference>
<name>A0A1W0A3N8_9STRA</name>
<keyword evidence="9 11" id="KW-0539">Nucleus</keyword>
<dbReference type="GO" id="GO:0009378">
    <property type="term" value="F:four-way junction helicase activity"/>
    <property type="evidence" value="ECO:0007669"/>
    <property type="project" value="TreeGrafter"/>
</dbReference>
<keyword evidence="7" id="KW-0238">DNA-binding</keyword>
<dbReference type="InterPro" id="IPR014001">
    <property type="entry name" value="Helicase_ATP-bd"/>
</dbReference>
<dbReference type="PROSITE" id="PS51192">
    <property type="entry name" value="HELICASE_ATP_BIND_1"/>
    <property type="match status" value="1"/>
</dbReference>
<dbReference type="CDD" id="cd17920">
    <property type="entry name" value="DEXHc_RecQ"/>
    <property type="match status" value="1"/>
</dbReference>
<dbReference type="Gene3D" id="3.40.50.300">
    <property type="entry name" value="P-loop containing nucleotide triphosphate hydrolases"/>
    <property type="match status" value="2"/>
</dbReference>
<dbReference type="InterPro" id="IPR001650">
    <property type="entry name" value="Helicase_C-like"/>
</dbReference>
<evidence type="ECO:0000256" key="10">
    <source>
        <dbReference type="ARBA" id="ARBA00034617"/>
    </source>
</evidence>
<dbReference type="InterPro" id="IPR004589">
    <property type="entry name" value="DNA_helicase_ATP-dep_RecQ"/>
</dbReference>
<dbReference type="GO" id="GO:0000724">
    <property type="term" value="P:double-strand break repair via homologous recombination"/>
    <property type="evidence" value="ECO:0007669"/>
    <property type="project" value="TreeGrafter"/>
</dbReference>
<dbReference type="PANTHER" id="PTHR13710:SF153">
    <property type="entry name" value="RECQ-LIKE DNA HELICASE BLM"/>
    <property type="match status" value="1"/>
</dbReference>
<dbReference type="EMBL" id="JNBS01000547">
    <property type="protein sequence ID" value="OQS04809.1"/>
    <property type="molecule type" value="Genomic_DNA"/>
</dbReference>
<comment type="catalytic activity">
    <reaction evidence="10 11">
        <text>Couples ATP hydrolysis with the unwinding of duplex DNA by translocating in the 3'-5' direction.</text>
        <dbReference type="EC" id="5.6.2.4"/>
    </reaction>
</comment>
<dbReference type="GO" id="GO:0005694">
    <property type="term" value="C:chromosome"/>
    <property type="evidence" value="ECO:0007669"/>
    <property type="project" value="TreeGrafter"/>
</dbReference>
<dbReference type="InterPro" id="IPR002464">
    <property type="entry name" value="DNA/RNA_helicase_DEAH_CS"/>
</dbReference>
<comment type="subcellular location">
    <subcellularLocation>
        <location evidence="1 11">Nucleus</location>
    </subcellularLocation>
</comment>
<dbReference type="EC" id="5.6.2.4" evidence="11"/>
<dbReference type="GO" id="GO:0005634">
    <property type="term" value="C:nucleus"/>
    <property type="evidence" value="ECO:0007669"/>
    <property type="project" value="UniProtKB-SubCell"/>
</dbReference>
<evidence type="ECO:0000313" key="15">
    <source>
        <dbReference type="Proteomes" id="UP000243217"/>
    </source>
</evidence>
<evidence type="ECO:0000256" key="7">
    <source>
        <dbReference type="ARBA" id="ARBA00023125"/>
    </source>
</evidence>
<keyword evidence="5 11" id="KW-0347">Helicase</keyword>
<evidence type="ECO:0000256" key="3">
    <source>
        <dbReference type="ARBA" id="ARBA00022741"/>
    </source>
</evidence>
<comment type="catalytic activity">
    <reaction evidence="11">
        <text>ATP + H2O = ADP + phosphate + H(+)</text>
        <dbReference type="Rhea" id="RHEA:13065"/>
        <dbReference type="ChEBI" id="CHEBI:15377"/>
        <dbReference type="ChEBI" id="CHEBI:15378"/>
        <dbReference type="ChEBI" id="CHEBI:30616"/>
        <dbReference type="ChEBI" id="CHEBI:43474"/>
        <dbReference type="ChEBI" id="CHEBI:456216"/>
    </reaction>
</comment>
<dbReference type="SUPFAM" id="SSF52540">
    <property type="entry name" value="P-loop containing nucleoside triphosphate hydrolases"/>
    <property type="match status" value="1"/>
</dbReference>
<keyword evidence="6 11" id="KW-0067">ATP-binding</keyword>
<accession>A0A1W0A3N8</accession>
<keyword evidence="4 11" id="KW-0378">Hydrolase</keyword>
<dbReference type="InterPro" id="IPR011545">
    <property type="entry name" value="DEAD/DEAH_box_helicase_dom"/>
</dbReference>
<dbReference type="InterPro" id="IPR032284">
    <property type="entry name" value="RecQ_Zn-bd"/>
</dbReference>
<evidence type="ECO:0000256" key="6">
    <source>
        <dbReference type="ARBA" id="ARBA00022840"/>
    </source>
</evidence>
<dbReference type="PROSITE" id="PS51194">
    <property type="entry name" value="HELICASE_CTER"/>
    <property type="match status" value="1"/>
</dbReference>
<sequence>MDRFVTTREKNDQVSRANKFIFGNDSFRRNQRDAIDATLDGEDVFVLMPTGGGKSLCYQLPAVISPGITIVISPLLSLIQDQVTSLIRNQPVGIPAAFLSSQTLAKLKKAIWKDLHRPIPTLKLLYVTPERLAVSDSLIQVLENLHKRKMLARFVVDEAHCVSQWGHDFRPDYSKLGMLKDLFPTVPMMALTATAPQKVVDNVKKILKIPRAMIFSMSFNRTNLSFEVIEKDTDETKALATLYNHIKQKYDNSVVGIVYCMTKQQSEDVANYLFDRGILADFYHAGQSSGDRELVQDAWQRGEIKVVCATIAYGMGIDKPDVRYVIHYSVAKCIEGYYQEAGRAGRDGKPSQCTIFYNRRDILKIKGIINMPRKGNNAKSRGVHMDKLEKMMDYCEDRTSCRRQALVAYFGQTFNRKECNKTCDNCNRLIAH</sequence>
<evidence type="ECO:0000259" key="12">
    <source>
        <dbReference type="PROSITE" id="PS51192"/>
    </source>
</evidence>
<dbReference type="GO" id="GO:0005524">
    <property type="term" value="F:ATP binding"/>
    <property type="evidence" value="ECO:0007669"/>
    <property type="project" value="UniProtKB-KW"/>
</dbReference>
<comment type="caution">
    <text evidence="14">The sequence shown here is derived from an EMBL/GenBank/DDBJ whole genome shotgun (WGS) entry which is preliminary data.</text>
</comment>
<dbReference type="GO" id="GO:0016887">
    <property type="term" value="F:ATP hydrolysis activity"/>
    <property type="evidence" value="ECO:0007669"/>
    <property type="project" value="RHEA"/>
</dbReference>
<dbReference type="Pfam" id="PF00270">
    <property type="entry name" value="DEAD"/>
    <property type="match status" value="1"/>
</dbReference>
<evidence type="ECO:0000256" key="8">
    <source>
        <dbReference type="ARBA" id="ARBA00023235"/>
    </source>
</evidence>
<keyword evidence="8" id="KW-0413">Isomerase</keyword>